<dbReference type="PANTHER" id="PTHR42751">
    <property type="entry name" value="SODIUM/HYDROGEN EXCHANGER FAMILY/TRKA DOMAIN PROTEIN"/>
    <property type="match status" value="1"/>
</dbReference>
<evidence type="ECO:0000256" key="3">
    <source>
        <dbReference type="ARBA" id="ARBA00022448"/>
    </source>
</evidence>
<feature type="transmembrane region" description="Helical" evidence="7">
    <location>
        <begin position="13"/>
        <end position="31"/>
    </location>
</feature>
<evidence type="ECO:0000256" key="4">
    <source>
        <dbReference type="ARBA" id="ARBA00022692"/>
    </source>
</evidence>
<sequence length="393" mass="43813">MISILLLSPSNPVILKFALIALIIITIGVVLRYFQQPYIIAYIIAGILLGKHGFHVITDEVLIHQMGEYGLILLLFFIGMEISLPNLLKIWKIPAFGTLLQVILSIIVVAILGLFFNWQWNRIIIIGFVISFSSSAVVIKVLQDNLENQTKLGQSVISILIMQDIIFIPILLITNYLGGNSPSTKEVVLQLIGGALIVLCILWVLKKKEFTLPYSSQITKDHEIQVFLAFIACFGFAALTTIFGLSAALGAFVGGLVFHAAKSSKWIHESLHSFRVIFVALFFISIGMMIDIQFLVSNYKIIITLLLAVLITNHLINASIIHYFGRNWKDSLYGGALLAQIGELSFVVSLSAYQINVISEFSYQLTVIIISLTLLISPFWILGTKRFLKLNKK</sequence>
<dbReference type="InterPro" id="IPR006153">
    <property type="entry name" value="Cation/H_exchanger_TM"/>
</dbReference>
<comment type="caution">
    <text evidence="9">The sequence shown here is derived from an EMBL/GenBank/DDBJ whole genome shotgun (WGS) entry which is preliminary data.</text>
</comment>
<dbReference type="Gene3D" id="1.20.1530.20">
    <property type="match status" value="1"/>
</dbReference>
<evidence type="ECO:0000256" key="1">
    <source>
        <dbReference type="ARBA" id="ARBA00004141"/>
    </source>
</evidence>
<feature type="transmembrane region" description="Helical" evidence="7">
    <location>
        <begin position="187"/>
        <end position="205"/>
    </location>
</feature>
<feature type="transmembrane region" description="Helical" evidence="7">
    <location>
        <begin position="38"/>
        <end position="57"/>
    </location>
</feature>
<dbReference type="Pfam" id="PF00999">
    <property type="entry name" value="Na_H_Exchanger"/>
    <property type="match status" value="1"/>
</dbReference>
<feature type="transmembrane region" description="Helical" evidence="7">
    <location>
        <begin position="95"/>
        <end position="116"/>
    </location>
</feature>
<feature type="transmembrane region" description="Helical" evidence="7">
    <location>
        <begin position="69"/>
        <end position="88"/>
    </location>
</feature>
<evidence type="ECO:0000256" key="6">
    <source>
        <dbReference type="ARBA" id="ARBA00023136"/>
    </source>
</evidence>
<keyword evidence="5 7" id="KW-1133">Transmembrane helix</keyword>
<feature type="transmembrane region" description="Helical" evidence="7">
    <location>
        <begin position="155"/>
        <end position="175"/>
    </location>
</feature>
<dbReference type="InterPro" id="IPR038770">
    <property type="entry name" value="Na+/solute_symporter_sf"/>
</dbReference>
<keyword evidence="6 7" id="KW-0472">Membrane</keyword>
<accession>A0A1E5TC75</accession>
<feature type="transmembrane region" description="Helical" evidence="7">
    <location>
        <begin position="122"/>
        <end position="143"/>
    </location>
</feature>
<dbReference type="OrthoDB" id="9781411at2"/>
<dbReference type="GO" id="GO:0015297">
    <property type="term" value="F:antiporter activity"/>
    <property type="evidence" value="ECO:0007669"/>
    <property type="project" value="InterPro"/>
</dbReference>
<evidence type="ECO:0000259" key="8">
    <source>
        <dbReference type="Pfam" id="PF00999"/>
    </source>
</evidence>
<keyword evidence="3" id="KW-0813">Transport</keyword>
<comment type="similarity">
    <text evidence="2">Belongs to the monovalent cation:proton antiporter 2 (CPA2) transporter (TC 2.A.37) family.</text>
</comment>
<evidence type="ECO:0000313" key="9">
    <source>
        <dbReference type="EMBL" id="OEK08949.1"/>
    </source>
</evidence>
<dbReference type="AlphaFoldDB" id="A0A1E5TC75"/>
<keyword evidence="4 7" id="KW-0812">Transmembrane</keyword>
<comment type="subcellular location">
    <subcellularLocation>
        <location evidence="1">Membrane</location>
        <topology evidence="1">Multi-pass membrane protein</topology>
    </subcellularLocation>
</comment>
<gene>
    <name evidence="9" type="ORF">A8C32_13650</name>
</gene>
<dbReference type="GO" id="GO:0016020">
    <property type="term" value="C:membrane"/>
    <property type="evidence" value="ECO:0007669"/>
    <property type="project" value="UniProtKB-SubCell"/>
</dbReference>
<feature type="transmembrane region" description="Helical" evidence="7">
    <location>
        <begin position="302"/>
        <end position="325"/>
    </location>
</feature>
<dbReference type="Proteomes" id="UP000095713">
    <property type="component" value="Unassembled WGS sequence"/>
</dbReference>
<dbReference type="EMBL" id="MDJD01000014">
    <property type="protein sequence ID" value="OEK08949.1"/>
    <property type="molecule type" value="Genomic_DNA"/>
</dbReference>
<evidence type="ECO:0000313" key="10">
    <source>
        <dbReference type="Proteomes" id="UP000095713"/>
    </source>
</evidence>
<organism evidence="9 10">
    <name type="scientific">Flavivirga aquatica</name>
    <dbReference type="NCBI Taxonomy" id="1849968"/>
    <lineage>
        <taxon>Bacteria</taxon>
        <taxon>Pseudomonadati</taxon>
        <taxon>Bacteroidota</taxon>
        <taxon>Flavobacteriia</taxon>
        <taxon>Flavobacteriales</taxon>
        <taxon>Flavobacteriaceae</taxon>
        <taxon>Flavivirga</taxon>
    </lineage>
</organism>
<feature type="transmembrane region" description="Helical" evidence="7">
    <location>
        <begin position="272"/>
        <end position="290"/>
    </location>
</feature>
<protein>
    <submittedName>
        <fullName evidence="9">Cation:proton antiporter</fullName>
    </submittedName>
</protein>
<reference evidence="9 10" key="1">
    <citation type="submission" date="2016-05" db="EMBL/GenBank/DDBJ databases">
        <title>Draft Genome Sequence of Algibacter sp. Strain SK-16 Isolated from the Surface Water of Aburatsubo Inlet.</title>
        <authorList>
            <person name="Wong S.-K."/>
            <person name="Yoshizawa S."/>
            <person name="Nakajima Y."/>
            <person name="Ogura Y."/>
            <person name="Tetsuya H."/>
            <person name="Hamasaki K."/>
        </authorList>
    </citation>
    <scope>NUCLEOTIDE SEQUENCE [LARGE SCALE GENOMIC DNA]</scope>
    <source>
        <strain evidence="9 10">SK-16</strain>
    </source>
</reference>
<evidence type="ECO:0000256" key="7">
    <source>
        <dbReference type="SAM" id="Phobius"/>
    </source>
</evidence>
<evidence type="ECO:0000256" key="5">
    <source>
        <dbReference type="ARBA" id="ARBA00022989"/>
    </source>
</evidence>
<feature type="transmembrane region" description="Helical" evidence="7">
    <location>
        <begin position="226"/>
        <end position="252"/>
    </location>
</feature>
<dbReference type="RefSeq" id="WP_069829204.1">
    <property type="nucleotide sequence ID" value="NZ_MDJD01000014.1"/>
</dbReference>
<evidence type="ECO:0000256" key="2">
    <source>
        <dbReference type="ARBA" id="ARBA00005551"/>
    </source>
</evidence>
<keyword evidence="10" id="KW-1185">Reference proteome</keyword>
<dbReference type="GO" id="GO:1902600">
    <property type="term" value="P:proton transmembrane transport"/>
    <property type="evidence" value="ECO:0007669"/>
    <property type="project" value="InterPro"/>
</dbReference>
<proteinExistence type="inferred from homology"/>
<dbReference type="PANTHER" id="PTHR42751:SF3">
    <property type="entry name" value="SODIUM_GLUTAMATE SYMPORTER"/>
    <property type="match status" value="1"/>
</dbReference>
<feature type="domain" description="Cation/H+ exchanger transmembrane" evidence="8">
    <location>
        <begin position="21"/>
        <end position="380"/>
    </location>
</feature>
<feature type="transmembrane region" description="Helical" evidence="7">
    <location>
        <begin position="365"/>
        <end position="383"/>
    </location>
</feature>
<name>A0A1E5TC75_9FLAO</name>
<dbReference type="STRING" id="1849968.A8C32_13650"/>